<keyword evidence="13" id="KW-1185">Reference proteome</keyword>
<dbReference type="GeneTree" id="ENSGT01030000234551"/>
<dbReference type="Ensembl" id="ENSECRT00000030740.1">
    <property type="protein sequence ID" value="ENSECRP00000030099.1"/>
    <property type="gene ID" value="ENSECRG00000020437.1"/>
</dbReference>
<dbReference type="PROSITE" id="PS00134">
    <property type="entry name" value="TRYPSIN_HIS"/>
    <property type="match status" value="1"/>
</dbReference>
<dbReference type="InterPro" id="IPR043504">
    <property type="entry name" value="Peptidase_S1_PA_chymotrypsin"/>
</dbReference>
<evidence type="ECO:0000256" key="1">
    <source>
        <dbReference type="ARBA" id="ARBA00004239"/>
    </source>
</evidence>
<keyword evidence="4 9" id="KW-0720">Serine protease</keyword>
<dbReference type="GO" id="GO:0004252">
    <property type="term" value="F:serine-type endopeptidase activity"/>
    <property type="evidence" value="ECO:0007669"/>
    <property type="project" value="UniProtKB-EC"/>
</dbReference>
<keyword evidence="5" id="KW-0865">Zymogen</keyword>
<dbReference type="PROSITE" id="PS50240">
    <property type="entry name" value="TRYPSIN_DOM"/>
    <property type="match status" value="1"/>
</dbReference>
<dbReference type="AlphaFoldDB" id="A0A8C4TBE3"/>
<evidence type="ECO:0000313" key="13">
    <source>
        <dbReference type="Proteomes" id="UP000694620"/>
    </source>
</evidence>
<reference evidence="12" key="3">
    <citation type="submission" date="2025-09" db="UniProtKB">
        <authorList>
            <consortium name="Ensembl"/>
        </authorList>
    </citation>
    <scope>IDENTIFICATION</scope>
</reference>
<evidence type="ECO:0000256" key="5">
    <source>
        <dbReference type="ARBA" id="ARBA00023145"/>
    </source>
</evidence>
<dbReference type="GO" id="GO:0005576">
    <property type="term" value="C:extracellular region"/>
    <property type="evidence" value="ECO:0007669"/>
    <property type="project" value="UniProtKB-SubCell"/>
</dbReference>
<dbReference type="FunFam" id="2.40.10.10:FF:000005">
    <property type="entry name" value="Serine protease 37"/>
    <property type="match status" value="1"/>
</dbReference>
<evidence type="ECO:0000256" key="7">
    <source>
        <dbReference type="ARBA" id="ARBA00036320"/>
    </source>
</evidence>
<evidence type="ECO:0000256" key="8">
    <source>
        <dbReference type="ARBA" id="ARBA00038868"/>
    </source>
</evidence>
<dbReference type="InterPro" id="IPR018114">
    <property type="entry name" value="TRYPSIN_HIS"/>
</dbReference>
<feature type="chain" id="PRO_5034010973" description="trypsin" evidence="10">
    <location>
        <begin position="21"/>
        <end position="249"/>
    </location>
</feature>
<dbReference type="SMART" id="SM00020">
    <property type="entry name" value="Tryp_SPc"/>
    <property type="match status" value="1"/>
</dbReference>
<dbReference type="PANTHER" id="PTHR24271:SF50">
    <property type="match status" value="1"/>
</dbReference>
<dbReference type="SUPFAM" id="SSF50494">
    <property type="entry name" value="Trypsin-like serine proteases"/>
    <property type="match status" value="1"/>
</dbReference>
<organism evidence="12 13">
    <name type="scientific">Erpetoichthys calabaricus</name>
    <name type="common">Rope fish</name>
    <name type="synonym">Calamoichthys calabaricus</name>
    <dbReference type="NCBI Taxonomy" id="27687"/>
    <lineage>
        <taxon>Eukaryota</taxon>
        <taxon>Metazoa</taxon>
        <taxon>Chordata</taxon>
        <taxon>Craniata</taxon>
        <taxon>Vertebrata</taxon>
        <taxon>Euteleostomi</taxon>
        <taxon>Actinopterygii</taxon>
        <taxon>Polypteriformes</taxon>
        <taxon>Polypteridae</taxon>
        <taxon>Erpetoichthys</taxon>
    </lineage>
</organism>
<protein>
    <recommendedName>
        <fullName evidence="8">trypsin</fullName>
        <ecNumber evidence="8">3.4.21.4</ecNumber>
    </recommendedName>
</protein>
<dbReference type="CDD" id="cd00190">
    <property type="entry name" value="Tryp_SPc"/>
    <property type="match status" value="1"/>
</dbReference>
<evidence type="ECO:0000256" key="6">
    <source>
        <dbReference type="ARBA" id="ARBA00023157"/>
    </source>
</evidence>
<dbReference type="Proteomes" id="UP000694620">
    <property type="component" value="Chromosome 12"/>
</dbReference>
<comment type="catalytic activity">
    <reaction evidence="7">
        <text>Preferential cleavage: Arg-|-Xaa, Lys-|-Xaa.</text>
        <dbReference type="EC" id="3.4.21.4"/>
    </reaction>
</comment>
<dbReference type="EC" id="3.4.21.4" evidence="8"/>
<feature type="domain" description="Peptidase S1" evidence="11">
    <location>
        <begin position="25"/>
        <end position="244"/>
    </location>
</feature>
<evidence type="ECO:0000259" key="11">
    <source>
        <dbReference type="PROSITE" id="PS50240"/>
    </source>
</evidence>
<evidence type="ECO:0000313" key="12">
    <source>
        <dbReference type="Ensembl" id="ENSECRP00000030099.1"/>
    </source>
</evidence>
<reference evidence="12" key="2">
    <citation type="submission" date="2025-08" db="UniProtKB">
        <authorList>
            <consortium name="Ensembl"/>
        </authorList>
    </citation>
    <scope>IDENTIFICATION</scope>
</reference>
<evidence type="ECO:0000256" key="9">
    <source>
        <dbReference type="RuleBase" id="RU363034"/>
    </source>
</evidence>
<accession>A0A8C4TBE3</accession>
<dbReference type="OrthoDB" id="5565075at2759"/>
<dbReference type="RefSeq" id="XP_051791315.1">
    <property type="nucleotide sequence ID" value="XM_051935355.1"/>
</dbReference>
<evidence type="ECO:0000256" key="3">
    <source>
        <dbReference type="ARBA" id="ARBA00022801"/>
    </source>
</evidence>
<dbReference type="Gene3D" id="2.40.10.10">
    <property type="entry name" value="Trypsin-like serine proteases"/>
    <property type="match status" value="2"/>
</dbReference>
<dbReference type="GO" id="GO:0006508">
    <property type="term" value="P:proteolysis"/>
    <property type="evidence" value="ECO:0007669"/>
    <property type="project" value="UniProtKB-KW"/>
</dbReference>
<keyword evidence="3 9" id="KW-0378">Hydrolase</keyword>
<dbReference type="InterPro" id="IPR001254">
    <property type="entry name" value="Trypsin_dom"/>
</dbReference>
<gene>
    <name evidence="12" type="primary">LOC127529948</name>
</gene>
<dbReference type="InterPro" id="IPR001314">
    <property type="entry name" value="Peptidase_S1A"/>
</dbReference>
<dbReference type="Pfam" id="PF00089">
    <property type="entry name" value="Trypsin"/>
    <property type="match status" value="1"/>
</dbReference>
<comment type="subcellular location">
    <subcellularLocation>
        <location evidence="1">Secreted</location>
        <location evidence="1">Extracellular space</location>
    </subcellularLocation>
</comment>
<sequence length="249" mass="27118">MAGAFWGAVGIICLAVTAGAFEDNIINGNETKPHSRPYMAQLHITREKDTVICGGFLIHPSFILTAAHCKGKRIVAYLGVHDIKKMENTWQIIPVQRKISGCYNPNTFANDIMLLMLERRAIITNAVQPIRIPQRGVEVNPNAQCFVTGWGTTVTNGSLSNVLREVEVTVQRSCYSPSKICARGSGIKGACNGDSGGPLVCLVNYGIPEAVGIVSYGPRKCESPGNNVYTKVSAYRDWIDWNIRTCSTA</sequence>
<proteinExistence type="predicted"/>
<feature type="signal peptide" evidence="10">
    <location>
        <begin position="1"/>
        <end position="20"/>
    </location>
</feature>
<name>A0A8C4TBE3_ERPCA</name>
<dbReference type="PANTHER" id="PTHR24271">
    <property type="entry name" value="KALLIKREIN-RELATED"/>
    <property type="match status" value="1"/>
</dbReference>
<dbReference type="InterPro" id="IPR009003">
    <property type="entry name" value="Peptidase_S1_PA"/>
</dbReference>
<evidence type="ECO:0000256" key="2">
    <source>
        <dbReference type="ARBA" id="ARBA00022670"/>
    </source>
</evidence>
<keyword evidence="6" id="KW-1015">Disulfide bond</keyword>
<dbReference type="PRINTS" id="PR00722">
    <property type="entry name" value="CHYMOTRYPSIN"/>
</dbReference>
<dbReference type="InterPro" id="IPR033116">
    <property type="entry name" value="TRYPSIN_SER"/>
</dbReference>
<dbReference type="GeneID" id="127529948"/>
<evidence type="ECO:0000256" key="4">
    <source>
        <dbReference type="ARBA" id="ARBA00022825"/>
    </source>
</evidence>
<dbReference type="PROSITE" id="PS00135">
    <property type="entry name" value="TRYPSIN_SER"/>
    <property type="match status" value="1"/>
</dbReference>
<keyword evidence="10" id="KW-0732">Signal</keyword>
<keyword evidence="2 9" id="KW-0645">Protease</keyword>
<reference evidence="12" key="1">
    <citation type="submission" date="2021-06" db="EMBL/GenBank/DDBJ databases">
        <authorList>
            <consortium name="Wellcome Sanger Institute Data Sharing"/>
        </authorList>
    </citation>
    <scope>NUCLEOTIDE SEQUENCE [LARGE SCALE GENOMIC DNA]</scope>
</reference>
<evidence type="ECO:0000256" key="10">
    <source>
        <dbReference type="SAM" id="SignalP"/>
    </source>
</evidence>